<dbReference type="PANTHER" id="PTHR33619:SF3">
    <property type="entry name" value="POLYSACCHARIDE EXPORT PROTEIN GFCE-RELATED"/>
    <property type="match status" value="1"/>
</dbReference>
<dbReference type="PROSITE" id="PS51257">
    <property type="entry name" value="PROKAR_LIPOPROTEIN"/>
    <property type="match status" value="1"/>
</dbReference>
<keyword evidence="5" id="KW-1185">Reference proteome</keyword>
<dbReference type="InterPro" id="IPR049712">
    <property type="entry name" value="Poly_export"/>
</dbReference>
<feature type="domain" description="Polysaccharide export protein N-terminal" evidence="3">
    <location>
        <begin position="63"/>
        <end position="155"/>
    </location>
</feature>
<evidence type="ECO:0000313" key="4">
    <source>
        <dbReference type="EMBL" id="VTR96937.1"/>
    </source>
</evidence>
<feature type="signal peptide" evidence="2">
    <location>
        <begin position="1"/>
        <end position="25"/>
    </location>
</feature>
<proteinExistence type="predicted"/>
<name>A0A6P2D7M8_9BACT</name>
<evidence type="ECO:0000256" key="1">
    <source>
        <dbReference type="ARBA" id="ARBA00022729"/>
    </source>
</evidence>
<dbReference type="RefSeq" id="WP_162670981.1">
    <property type="nucleotide sequence ID" value="NZ_LR593886.1"/>
</dbReference>
<dbReference type="Pfam" id="PF02563">
    <property type="entry name" value="Poly_export"/>
    <property type="match status" value="1"/>
</dbReference>
<keyword evidence="1 2" id="KW-0732">Signal</keyword>
<evidence type="ECO:0000259" key="3">
    <source>
        <dbReference type="Pfam" id="PF02563"/>
    </source>
</evidence>
<dbReference type="Gene3D" id="3.10.560.10">
    <property type="entry name" value="Outer membrane lipoprotein wza domain like"/>
    <property type="match status" value="1"/>
</dbReference>
<evidence type="ECO:0000313" key="5">
    <source>
        <dbReference type="Proteomes" id="UP000464178"/>
    </source>
</evidence>
<sequence length="318" mass="34288">MAAARRCKFLFVVAGLVLTATGCMHGSHVGQFGSAPMPNDANAHIQVPPEDAVPREMKKITLPPYVIEAPDQLLIEVVQRTKITEFDTVTGRPLLDKDGNERKKDATIPLTVQPISGPFQVRLDGTVGLGFWGAVPVAGLTLDQAAEAIKAHLARETTLNKFETKPESIIVIVDVIAYNSKRYYVIVDGGGQGAGEQVVSLPITGGETVLDAISNIGGLSDVSSRRNIWVARRTPHAGQPWQILPVDWVGLSQHGITYTNYQLLPGDRVYVKAQRLVTIDRTLARVIAPVERIFGITLLGSSTVNQIAGRGNGFGNNN</sequence>
<dbReference type="InterPro" id="IPR003715">
    <property type="entry name" value="Poly_export_N"/>
</dbReference>
<dbReference type="GO" id="GO:0015159">
    <property type="term" value="F:polysaccharide transmembrane transporter activity"/>
    <property type="evidence" value="ECO:0007669"/>
    <property type="project" value="InterPro"/>
</dbReference>
<protein>
    <recommendedName>
        <fullName evidence="3">Polysaccharide export protein N-terminal domain-containing protein</fullName>
    </recommendedName>
</protein>
<dbReference type="Gene3D" id="3.30.1950.10">
    <property type="entry name" value="wza like domain"/>
    <property type="match status" value="1"/>
</dbReference>
<reference evidence="4 5" key="1">
    <citation type="submission" date="2019-05" db="EMBL/GenBank/DDBJ databases">
        <authorList>
            <consortium name="Science for Life Laboratories"/>
        </authorList>
    </citation>
    <scope>NUCLEOTIDE SEQUENCE [LARGE SCALE GENOMIC DNA]</scope>
    <source>
        <strain evidence="4">Soil9</strain>
    </source>
</reference>
<accession>A0A6P2D7M8</accession>
<dbReference type="PANTHER" id="PTHR33619">
    <property type="entry name" value="POLYSACCHARIDE EXPORT PROTEIN GFCE-RELATED"/>
    <property type="match status" value="1"/>
</dbReference>
<evidence type="ECO:0000256" key="2">
    <source>
        <dbReference type="SAM" id="SignalP"/>
    </source>
</evidence>
<gene>
    <name evidence="4" type="ORF">SOIL9_09710</name>
</gene>
<organism evidence="4 5">
    <name type="scientific">Gemmata massiliana</name>
    <dbReference type="NCBI Taxonomy" id="1210884"/>
    <lineage>
        <taxon>Bacteria</taxon>
        <taxon>Pseudomonadati</taxon>
        <taxon>Planctomycetota</taxon>
        <taxon>Planctomycetia</taxon>
        <taxon>Gemmatales</taxon>
        <taxon>Gemmataceae</taxon>
        <taxon>Gemmata</taxon>
    </lineage>
</organism>
<dbReference type="EMBL" id="LR593886">
    <property type="protein sequence ID" value="VTR96937.1"/>
    <property type="molecule type" value="Genomic_DNA"/>
</dbReference>
<dbReference type="KEGG" id="gms:SOIL9_09710"/>
<feature type="chain" id="PRO_5026673692" description="Polysaccharide export protein N-terminal domain-containing protein" evidence="2">
    <location>
        <begin position="26"/>
        <end position="318"/>
    </location>
</feature>
<dbReference type="AlphaFoldDB" id="A0A6P2D7M8"/>
<dbReference type="Proteomes" id="UP000464178">
    <property type="component" value="Chromosome"/>
</dbReference>